<proteinExistence type="predicted"/>
<dbReference type="InterPro" id="IPR029063">
    <property type="entry name" value="SAM-dependent_MTases_sf"/>
</dbReference>
<name>A0A9W7E5A9_9STRA</name>
<accession>A0A9W7E5A9</accession>
<dbReference type="Pfam" id="PF13578">
    <property type="entry name" value="Methyltransf_24"/>
    <property type="match status" value="1"/>
</dbReference>
<dbReference type="EMBL" id="BRXZ01002624">
    <property type="protein sequence ID" value="GMH66647.1"/>
    <property type="molecule type" value="Genomic_DNA"/>
</dbReference>
<dbReference type="OrthoDB" id="567606at2759"/>
<evidence type="ECO:0000313" key="2">
    <source>
        <dbReference type="Proteomes" id="UP001165082"/>
    </source>
</evidence>
<sequence length="228" mass="25196">MVEVGVQSGGSAMMWKSYFGPGLRYYGIDINPQAQQFQSDWATIFIGDQADPAFWDSLRGKLPKEVDFFLDDGGHTMEQQKVTFQKAFPLVKLNGVYACEDLSTSYSPDFGSETLKPGSGGPKGSFIELAKQMIDWMNCYFAGGDVLNKNMECSSEFKQGIMANNGFLETAYSLHFYSQILLIEKARVLAPVTVKGGGYSIRYGGPGSVWDGTLYKTPKKSVEQLPLH</sequence>
<dbReference type="Proteomes" id="UP001165082">
    <property type="component" value="Unassembled WGS sequence"/>
</dbReference>
<dbReference type="SUPFAM" id="SSF53335">
    <property type="entry name" value="S-adenosyl-L-methionine-dependent methyltransferases"/>
    <property type="match status" value="1"/>
</dbReference>
<reference evidence="1" key="1">
    <citation type="submission" date="2022-07" db="EMBL/GenBank/DDBJ databases">
        <title>Genome analysis of Parmales, a sister group of diatoms, reveals the evolutionary specialization of diatoms from phago-mixotrophs to photoautotrophs.</title>
        <authorList>
            <person name="Ban H."/>
            <person name="Sato S."/>
            <person name="Yoshikawa S."/>
            <person name="Kazumasa Y."/>
            <person name="Nakamura Y."/>
            <person name="Ichinomiya M."/>
            <person name="Saitoh K."/>
            <person name="Sato N."/>
            <person name="Blanc-Mathieu R."/>
            <person name="Endo H."/>
            <person name="Kuwata A."/>
            <person name="Ogata H."/>
        </authorList>
    </citation>
    <scope>NUCLEOTIDE SEQUENCE</scope>
</reference>
<dbReference type="Gene3D" id="3.40.50.150">
    <property type="entry name" value="Vaccinia Virus protein VP39"/>
    <property type="match status" value="1"/>
</dbReference>
<comment type="caution">
    <text evidence="1">The sequence shown here is derived from an EMBL/GenBank/DDBJ whole genome shotgun (WGS) entry which is preliminary data.</text>
</comment>
<protein>
    <submittedName>
        <fullName evidence="1">Uncharacterized protein</fullName>
    </submittedName>
</protein>
<dbReference type="AlphaFoldDB" id="A0A9W7E5A9"/>
<keyword evidence="2" id="KW-1185">Reference proteome</keyword>
<organism evidence="1 2">
    <name type="scientific">Triparma retinervis</name>
    <dbReference type="NCBI Taxonomy" id="2557542"/>
    <lineage>
        <taxon>Eukaryota</taxon>
        <taxon>Sar</taxon>
        <taxon>Stramenopiles</taxon>
        <taxon>Ochrophyta</taxon>
        <taxon>Bolidophyceae</taxon>
        <taxon>Parmales</taxon>
        <taxon>Triparmaceae</taxon>
        <taxon>Triparma</taxon>
    </lineage>
</organism>
<gene>
    <name evidence="1" type="ORF">TrRE_jg4020</name>
</gene>
<evidence type="ECO:0000313" key="1">
    <source>
        <dbReference type="EMBL" id="GMH66647.1"/>
    </source>
</evidence>